<proteinExistence type="predicted"/>
<protein>
    <submittedName>
        <fullName evidence="2">Crp/Fnr family transcriptional regulator</fullName>
    </submittedName>
</protein>
<accession>A0ABZ0W7K6</accession>
<dbReference type="Proteomes" id="UP001325680">
    <property type="component" value="Chromosome"/>
</dbReference>
<sequence>MLPLSMPVNEKIAADFVKFLRQFVPLTDTEVKKELLPIVSTREFAKKQVISKAGEVENYMNFISKGLIRKYYKTGEEEHIVQISREGHLISAQESFYTRTPSEYFVEALEPSVVISLTFEDMERLFASSHSFERLGRLVTVHTMVLKDKWQTSLIMQSPRDRFLNFVENHHEILQRVPQKYLASYLNIKPETFSRFKHLLRLKRPAL</sequence>
<evidence type="ECO:0000259" key="1">
    <source>
        <dbReference type="PROSITE" id="PS50042"/>
    </source>
</evidence>
<gene>
    <name evidence="2" type="ORF">U0035_00600</name>
</gene>
<dbReference type="EMBL" id="CP139960">
    <property type="protein sequence ID" value="WQD38644.1"/>
    <property type="molecule type" value="Genomic_DNA"/>
</dbReference>
<dbReference type="PROSITE" id="PS50042">
    <property type="entry name" value="CNMP_BINDING_3"/>
    <property type="match status" value="1"/>
</dbReference>
<dbReference type="RefSeq" id="WP_245957742.1">
    <property type="nucleotide sequence ID" value="NZ_CP139960.1"/>
</dbReference>
<name>A0ABZ0W7K6_9BACT</name>
<dbReference type="InterPro" id="IPR014710">
    <property type="entry name" value="RmlC-like_jellyroll"/>
</dbReference>
<feature type="domain" description="Cyclic nucleotide-binding" evidence="1">
    <location>
        <begin position="23"/>
        <end position="126"/>
    </location>
</feature>
<evidence type="ECO:0000313" key="2">
    <source>
        <dbReference type="EMBL" id="WQD38644.1"/>
    </source>
</evidence>
<dbReference type="Gene3D" id="2.60.120.10">
    <property type="entry name" value="Jelly Rolls"/>
    <property type="match status" value="1"/>
</dbReference>
<organism evidence="2 3">
    <name type="scientific">Niabella yanshanensis</name>
    <dbReference type="NCBI Taxonomy" id="577386"/>
    <lineage>
        <taxon>Bacteria</taxon>
        <taxon>Pseudomonadati</taxon>
        <taxon>Bacteroidota</taxon>
        <taxon>Chitinophagia</taxon>
        <taxon>Chitinophagales</taxon>
        <taxon>Chitinophagaceae</taxon>
        <taxon>Niabella</taxon>
    </lineage>
</organism>
<dbReference type="Pfam" id="PF00027">
    <property type="entry name" value="cNMP_binding"/>
    <property type="match status" value="1"/>
</dbReference>
<dbReference type="InterPro" id="IPR018490">
    <property type="entry name" value="cNMP-bd_dom_sf"/>
</dbReference>
<evidence type="ECO:0000313" key="3">
    <source>
        <dbReference type="Proteomes" id="UP001325680"/>
    </source>
</evidence>
<reference evidence="2 3" key="1">
    <citation type="submission" date="2023-12" db="EMBL/GenBank/DDBJ databases">
        <title>Genome sequencing and assembly of bacterial species from a model synthetic community.</title>
        <authorList>
            <person name="Hogle S.L."/>
        </authorList>
    </citation>
    <scope>NUCLEOTIDE SEQUENCE [LARGE SCALE GENOMIC DNA]</scope>
    <source>
        <strain evidence="2 3">HAMBI_3031</strain>
    </source>
</reference>
<dbReference type="SUPFAM" id="SSF51206">
    <property type="entry name" value="cAMP-binding domain-like"/>
    <property type="match status" value="1"/>
</dbReference>
<dbReference type="CDD" id="cd00038">
    <property type="entry name" value="CAP_ED"/>
    <property type="match status" value="1"/>
</dbReference>
<dbReference type="InterPro" id="IPR000595">
    <property type="entry name" value="cNMP-bd_dom"/>
</dbReference>
<keyword evidence="3" id="KW-1185">Reference proteome</keyword>